<dbReference type="GO" id="GO:0043565">
    <property type="term" value="F:sequence-specific DNA binding"/>
    <property type="evidence" value="ECO:0007669"/>
    <property type="project" value="InterPro"/>
</dbReference>
<dbReference type="GO" id="GO:0003700">
    <property type="term" value="F:DNA-binding transcription factor activity"/>
    <property type="evidence" value="ECO:0007669"/>
    <property type="project" value="InterPro"/>
</dbReference>
<dbReference type="RefSeq" id="WP_108115799.1">
    <property type="nucleotide sequence ID" value="NZ_QBKT01000007.1"/>
</dbReference>
<dbReference type="InterPro" id="IPR018060">
    <property type="entry name" value="HTH_AraC"/>
</dbReference>
<evidence type="ECO:0000313" key="5">
    <source>
        <dbReference type="EMBL" id="PTX60197.1"/>
    </source>
</evidence>
<dbReference type="PANTHER" id="PTHR43280">
    <property type="entry name" value="ARAC-FAMILY TRANSCRIPTIONAL REGULATOR"/>
    <property type="match status" value="1"/>
</dbReference>
<dbReference type="Pfam" id="PF12833">
    <property type="entry name" value="HTH_18"/>
    <property type="match status" value="1"/>
</dbReference>
<comment type="caution">
    <text evidence="5">The sequence shown here is derived from an EMBL/GenBank/DDBJ whole genome shotgun (WGS) entry which is preliminary data.</text>
</comment>
<dbReference type="PANTHER" id="PTHR43280:SF34">
    <property type="entry name" value="ARAC-FAMILY TRANSCRIPTIONAL REGULATOR"/>
    <property type="match status" value="1"/>
</dbReference>
<sequence>MKHLVCTLLYFLTKTRCFSVLCVLFLLSNVSIAQENYTVNDTIVSEEIRLLITTSDALETIEEMIQHTFAVEKDTLSGLAYCQLYLERGRKEADDSIQFFANFQMAYISFYQPNYKEALKRSYISARIAERMKDTINSISSNVLLGSSWYVLGVYDEALKPYLIAKEFSTDTQNTSYEIICLTNIANIRAKLNRYENALDSYNSILAILDTKEQPLSVQDTATLLSSLLGKVLCLSELKRFEEAEVTYKKGVAIAEKNDFEIFKSRFNVNLGKVYYEKGEYFKSLGYLREGKKVLKEAGLQNNLYITDFYIAQNLAKLEQYDEAIRLLDAIFKRAGDDTYTDRIEEMYALAIQISKSQQQKEKELFYLRESQNIIKKLTEKQLAAKDLLYEDDMKAYELENEKLTHENTENLADKKVITTVSVILVSLLLLALLFFYRKAKLKEQKFLAIIEDISTKTSAQKSPKEITTSTIEDEKSQTILEQLSALEATHFYLSEDASLHNTAKLLNTNTSYLSKALNTIKKQSFSQYVNKLRIDYVLVKLKEDAVFRSYTIHAISKEIGYKSATTFIKEFKNKTGLNPSYYIKKIDS</sequence>
<gene>
    <name evidence="5" type="ORF">C8N46_107204</name>
</gene>
<evidence type="ECO:0000313" key="6">
    <source>
        <dbReference type="Proteomes" id="UP000244090"/>
    </source>
</evidence>
<dbReference type="Gene3D" id="1.10.10.60">
    <property type="entry name" value="Homeodomain-like"/>
    <property type="match status" value="2"/>
</dbReference>
<organism evidence="5 6">
    <name type="scientific">Kordia periserrulae</name>
    <dbReference type="NCBI Taxonomy" id="701523"/>
    <lineage>
        <taxon>Bacteria</taxon>
        <taxon>Pseudomonadati</taxon>
        <taxon>Bacteroidota</taxon>
        <taxon>Flavobacteriia</taxon>
        <taxon>Flavobacteriales</taxon>
        <taxon>Flavobacteriaceae</taxon>
        <taxon>Kordia</taxon>
    </lineage>
</organism>
<dbReference type="SMART" id="SM00342">
    <property type="entry name" value="HTH_ARAC"/>
    <property type="match status" value="1"/>
</dbReference>
<feature type="chain" id="PRO_5015462990" evidence="3">
    <location>
        <begin position="34"/>
        <end position="589"/>
    </location>
</feature>
<evidence type="ECO:0000256" key="2">
    <source>
        <dbReference type="SAM" id="Phobius"/>
    </source>
</evidence>
<keyword evidence="2" id="KW-1133">Transmembrane helix</keyword>
<dbReference type="Proteomes" id="UP000244090">
    <property type="component" value="Unassembled WGS sequence"/>
</dbReference>
<dbReference type="SUPFAM" id="SSF48452">
    <property type="entry name" value="TPR-like"/>
    <property type="match status" value="2"/>
</dbReference>
<evidence type="ECO:0000256" key="3">
    <source>
        <dbReference type="SAM" id="SignalP"/>
    </source>
</evidence>
<dbReference type="EMBL" id="QBKT01000007">
    <property type="protein sequence ID" value="PTX60197.1"/>
    <property type="molecule type" value="Genomic_DNA"/>
</dbReference>
<dbReference type="PROSITE" id="PS01124">
    <property type="entry name" value="HTH_ARAC_FAMILY_2"/>
    <property type="match status" value="1"/>
</dbReference>
<keyword evidence="1" id="KW-0238">DNA-binding</keyword>
<dbReference type="SMART" id="SM00028">
    <property type="entry name" value="TPR"/>
    <property type="match status" value="4"/>
</dbReference>
<feature type="transmembrane region" description="Helical" evidence="2">
    <location>
        <begin position="417"/>
        <end position="437"/>
    </location>
</feature>
<dbReference type="InterPro" id="IPR011990">
    <property type="entry name" value="TPR-like_helical_dom_sf"/>
</dbReference>
<proteinExistence type="predicted"/>
<feature type="signal peptide" evidence="3">
    <location>
        <begin position="1"/>
        <end position="33"/>
    </location>
</feature>
<dbReference type="Gene3D" id="1.25.40.10">
    <property type="entry name" value="Tetratricopeptide repeat domain"/>
    <property type="match status" value="2"/>
</dbReference>
<dbReference type="AlphaFoldDB" id="A0A2T6BW51"/>
<feature type="domain" description="HTH araC/xylS-type" evidence="4">
    <location>
        <begin position="484"/>
        <end position="586"/>
    </location>
</feature>
<keyword evidence="2" id="KW-0812">Transmembrane</keyword>
<name>A0A2T6BW51_9FLAO</name>
<protein>
    <submittedName>
        <fullName evidence="5">YesN/AraC family two-component response regulator</fullName>
    </submittedName>
</protein>
<accession>A0A2T6BW51</accession>
<reference evidence="5 6" key="1">
    <citation type="submission" date="2018-04" db="EMBL/GenBank/DDBJ databases">
        <title>Genomic Encyclopedia of Archaeal and Bacterial Type Strains, Phase II (KMG-II): from individual species to whole genera.</title>
        <authorList>
            <person name="Goeker M."/>
        </authorList>
    </citation>
    <scope>NUCLEOTIDE SEQUENCE [LARGE SCALE GENOMIC DNA]</scope>
    <source>
        <strain evidence="5 6">DSM 25731</strain>
    </source>
</reference>
<keyword evidence="3" id="KW-0732">Signal</keyword>
<dbReference type="InterPro" id="IPR019734">
    <property type="entry name" value="TPR_rpt"/>
</dbReference>
<evidence type="ECO:0000259" key="4">
    <source>
        <dbReference type="PROSITE" id="PS01124"/>
    </source>
</evidence>
<evidence type="ECO:0000256" key="1">
    <source>
        <dbReference type="ARBA" id="ARBA00023125"/>
    </source>
</evidence>
<dbReference type="OrthoDB" id="5295174at2"/>
<keyword evidence="6" id="KW-1185">Reference proteome</keyword>
<keyword evidence="2" id="KW-0472">Membrane</keyword>